<organism evidence="1 2">
    <name type="scientific">Terrabacter terrae</name>
    <dbReference type="NCBI Taxonomy" id="318434"/>
    <lineage>
        <taxon>Bacteria</taxon>
        <taxon>Bacillati</taxon>
        <taxon>Actinomycetota</taxon>
        <taxon>Actinomycetes</taxon>
        <taxon>Micrococcales</taxon>
        <taxon>Intrasporangiaceae</taxon>
        <taxon>Terrabacter</taxon>
    </lineage>
</organism>
<sequence length="52" mass="6056">MRAVPWAVPLALEEDHAGRVADLQLYVRQDHAERDEAALGRLVLAEEKHHWW</sequence>
<dbReference type="EMBL" id="BAAANB010000021">
    <property type="protein sequence ID" value="GAA2039591.1"/>
    <property type="molecule type" value="Genomic_DNA"/>
</dbReference>
<accession>A0ABN2UN21</accession>
<evidence type="ECO:0000313" key="2">
    <source>
        <dbReference type="Proteomes" id="UP001501285"/>
    </source>
</evidence>
<protein>
    <submittedName>
        <fullName evidence="1">Uncharacterized protein</fullName>
    </submittedName>
</protein>
<reference evidence="1 2" key="1">
    <citation type="journal article" date="2019" name="Int. J. Syst. Evol. Microbiol.">
        <title>The Global Catalogue of Microorganisms (GCM) 10K type strain sequencing project: providing services to taxonomists for standard genome sequencing and annotation.</title>
        <authorList>
            <consortium name="The Broad Institute Genomics Platform"/>
            <consortium name="The Broad Institute Genome Sequencing Center for Infectious Disease"/>
            <person name="Wu L."/>
            <person name="Ma J."/>
        </authorList>
    </citation>
    <scope>NUCLEOTIDE SEQUENCE [LARGE SCALE GENOMIC DNA]</scope>
    <source>
        <strain evidence="1 2">JCM 14283</strain>
    </source>
</reference>
<keyword evidence="2" id="KW-1185">Reference proteome</keyword>
<dbReference type="Proteomes" id="UP001501285">
    <property type="component" value="Unassembled WGS sequence"/>
</dbReference>
<proteinExistence type="predicted"/>
<gene>
    <name evidence="1" type="ORF">GCM10009740_35490</name>
</gene>
<comment type="caution">
    <text evidence="1">The sequence shown here is derived from an EMBL/GenBank/DDBJ whole genome shotgun (WGS) entry which is preliminary data.</text>
</comment>
<name>A0ABN2UN21_9MICO</name>
<evidence type="ECO:0000313" key="1">
    <source>
        <dbReference type="EMBL" id="GAA2039591.1"/>
    </source>
</evidence>